<reference evidence="3 4" key="1">
    <citation type="submission" date="2011-11" db="EMBL/GenBank/DDBJ databases">
        <title>The Genome Sequence of Dialister succinatiphilus YIT 11850.</title>
        <authorList>
            <consortium name="The Broad Institute Genome Sequencing Platform"/>
            <person name="Earl A."/>
            <person name="Ward D."/>
            <person name="Feldgarden M."/>
            <person name="Gevers D."/>
            <person name="Morotomi M."/>
            <person name="Young S.K."/>
            <person name="Zeng Q."/>
            <person name="Gargeya S."/>
            <person name="Fitzgerald M."/>
            <person name="Haas B."/>
            <person name="Abouelleil A."/>
            <person name="Alvarado L."/>
            <person name="Arachchi H.M."/>
            <person name="Berlin A."/>
            <person name="Brown A."/>
            <person name="Chapman S.B."/>
            <person name="Dunbar C."/>
            <person name="Gearin G."/>
            <person name="Goldberg J."/>
            <person name="Griggs A."/>
            <person name="Gujja S."/>
            <person name="Heiman D."/>
            <person name="Howarth C."/>
            <person name="Lui A."/>
            <person name="MacDonald P.J.P."/>
            <person name="Montmayeur A."/>
            <person name="Murphy C."/>
            <person name="Neiman D."/>
            <person name="Pearson M."/>
            <person name="Priest M."/>
            <person name="Roberts A."/>
            <person name="Saif S."/>
            <person name="Shea T."/>
            <person name="Sisk P."/>
            <person name="Stolte C."/>
            <person name="Sykes S."/>
            <person name="Wortman J."/>
            <person name="Nusbaum C."/>
            <person name="Birren B."/>
        </authorList>
    </citation>
    <scope>NUCLEOTIDE SEQUENCE [LARGE SCALE GENOMIC DNA]</scope>
    <source>
        <strain evidence="3 4">YIT 11850</strain>
    </source>
</reference>
<name>H1D1V3_9FIRM</name>
<dbReference type="Proteomes" id="UP000003277">
    <property type="component" value="Unassembled WGS sequence"/>
</dbReference>
<organism evidence="3 4">
    <name type="scientific">Dialister succinatiphilus YIT 11850</name>
    <dbReference type="NCBI Taxonomy" id="742743"/>
    <lineage>
        <taxon>Bacteria</taxon>
        <taxon>Bacillati</taxon>
        <taxon>Bacillota</taxon>
        <taxon>Negativicutes</taxon>
        <taxon>Veillonellales</taxon>
        <taxon>Veillonellaceae</taxon>
        <taxon>Dialister</taxon>
    </lineage>
</organism>
<dbReference type="PATRIC" id="fig|742743.3.peg.1623"/>
<dbReference type="RefSeq" id="WP_008860085.1">
    <property type="nucleotide sequence ID" value="NZ_JH591188.1"/>
</dbReference>
<dbReference type="AlphaFoldDB" id="H1D1V3"/>
<dbReference type="EMBL" id="ADLT01000052">
    <property type="protein sequence ID" value="EHO62466.1"/>
    <property type="molecule type" value="Genomic_DNA"/>
</dbReference>
<dbReference type="PANTHER" id="PTHR33969:SF2">
    <property type="entry name" value="SEGREGATION AND CONDENSATION PROTEIN A"/>
    <property type="match status" value="1"/>
</dbReference>
<dbReference type="GO" id="GO:0007059">
    <property type="term" value="P:chromosome segregation"/>
    <property type="evidence" value="ECO:0007669"/>
    <property type="project" value="UniProtKB-KW"/>
</dbReference>
<accession>H1D1V3</accession>
<dbReference type="InterPro" id="IPR003768">
    <property type="entry name" value="ScpA"/>
</dbReference>
<keyword evidence="4" id="KW-1185">Reference proteome</keyword>
<evidence type="ECO:0000256" key="1">
    <source>
        <dbReference type="ARBA" id="ARBA00022829"/>
    </source>
</evidence>
<comment type="caution">
    <text evidence="3">The sequence shown here is derived from an EMBL/GenBank/DDBJ whole genome shotgun (WGS) entry which is preliminary data.</text>
</comment>
<protein>
    <recommendedName>
        <fullName evidence="2">Segregation and condensation protein A</fullName>
    </recommendedName>
</protein>
<dbReference type="HOGENOM" id="CLU_038686_3_3_9"/>
<evidence type="ECO:0000313" key="4">
    <source>
        <dbReference type="Proteomes" id="UP000003277"/>
    </source>
</evidence>
<evidence type="ECO:0000256" key="2">
    <source>
        <dbReference type="ARBA" id="ARBA00044777"/>
    </source>
</evidence>
<dbReference type="PANTHER" id="PTHR33969">
    <property type="entry name" value="SEGREGATION AND CONDENSATION PROTEIN A"/>
    <property type="match status" value="1"/>
</dbReference>
<dbReference type="eggNOG" id="COG1354">
    <property type="taxonomic scope" value="Bacteria"/>
</dbReference>
<dbReference type="Pfam" id="PF02616">
    <property type="entry name" value="SMC_ScpA"/>
    <property type="match status" value="1"/>
</dbReference>
<dbReference type="OrthoDB" id="9811016at2"/>
<evidence type="ECO:0000313" key="3">
    <source>
        <dbReference type="EMBL" id="EHO62466.1"/>
    </source>
</evidence>
<sequence length="237" mass="27315">MGEAAADNYQVNIPLFEGPLDLLLHLVTKNRIDIHDIPIHLITDQYLAYLESARQFNLDLGSSFFAMASTLILIKSRMLLPEKRREEMDESEDPRQELSRSLEEFKRMKEVKARIEALMEEESPYRGREPEVFRTSVFQGKISLSRLQAAFLSLYDSLEEEEERILPSEEVSLDREIEGWERTLAMKPWVMMTGYLKKMKTRLHLAVAFLALLELIRLGKARVEEAAEGLVIKGGSL</sequence>
<dbReference type="STRING" id="742743.HMPREF9453_01591"/>
<gene>
    <name evidence="3" type="ORF">HMPREF9453_01591</name>
</gene>
<keyword evidence="1" id="KW-0159">Chromosome partition</keyword>
<proteinExistence type="predicted"/>
<dbReference type="Gene3D" id="6.10.250.2410">
    <property type="match status" value="1"/>
</dbReference>